<evidence type="ECO:0008006" key="4">
    <source>
        <dbReference type="Google" id="ProtNLM"/>
    </source>
</evidence>
<feature type="compositionally biased region" description="Low complexity" evidence="1">
    <location>
        <begin position="14"/>
        <end position="29"/>
    </location>
</feature>
<proteinExistence type="predicted"/>
<reference evidence="2 3" key="1">
    <citation type="submission" date="2018-03" db="EMBL/GenBank/DDBJ databases">
        <title>Draft Genome Sequences of the Obligatory Marine Myxobacteria Enhygromyxa salina SWB005.</title>
        <authorList>
            <person name="Poehlein A."/>
            <person name="Moghaddam J.A."/>
            <person name="Harms H."/>
            <person name="Alanjari M."/>
            <person name="Koenig G.M."/>
            <person name="Daniel R."/>
            <person name="Schaeberle T.F."/>
        </authorList>
    </citation>
    <scope>NUCLEOTIDE SEQUENCE [LARGE SCALE GENOMIC DNA]</scope>
    <source>
        <strain evidence="2 3">SWB005</strain>
    </source>
</reference>
<dbReference type="EMBL" id="PVNK01000045">
    <property type="protein sequence ID" value="PRQ04328.1"/>
    <property type="molecule type" value="Genomic_DNA"/>
</dbReference>
<keyword evidence="3" id="KW-1185">Reference proteome</keyword>
<organism evidence="2 3">
    <name type="scientific">Enhygromyxa salina</name>
    <dbReference type="NCBI Taxonomy" id="215803"/>
    <lineage>
        <taxon>Bacteria</taxon>
        <taxon>Pseudomonadati</taxon>
        <taxon>Myxococcota</taxon>
        <taxon>Polyangia</taxon>
        <taxon>Nannocystales</taxon>
        <taxon>Nannocystaceae</taxon>
        <taxon>Enhygromyxa</taxon>
    </lineage>
</organism>
<name>A0A2S9YGU3_9BACT</name>
<protein>
    <recommendedName>
        <fullName evidence="4">GAF domain-containing protein</fullName>
    </recommendedName>
</protein>
<feature type="region of interest" description="Disordered" evidence="1">
    <location>
        <begin position="1"/>
        <end position="47"/>
    </location>
</feature>
<dbReference type="AlphaFoldDB" id="A0A2S9YGU3"/>
<comment type="caution">
    <text evidence="2">The sequence shown here is derived from an EMBL/GenBank/DDBJ whole genome shotgun (WGS) entry which is preliminary data.</text>
</comment>
<dbReference type="OrthoDB" id="5519323at2"/>
<dbReference type="Proteomes" id="UP000237968">
    <property type="component" value="Unassembled WGS sequence"/>
</dbReference>
<accession>A0A2S9YGU3</accession>
<sequence length="214" mass="22768">MPVDPAPTPEDPAPAETHVAEQRQPPTGRGPRRGRAYTPWNPPLAGFGSDPIPLSPEAFAQVLPQLEATTDRDEVTTLLLDFLGAGFSRVILFVHSHNELRGLDARGQDLLVEAVRQVRIPSTGQSMFSAVLERGAPSFGPAQSTNTIDQAFSQALGGIKGNVLLLPITLGSKIPLLLWAHGTNHPVDPGSINELSAAVSTAILRIIAASRRQS</sequence>
<gene>
    <name evidence="2" type="ORF">ENSA5_08590</name>
</gene>
<evidence type="ECO:0000313" key="3">
    <source>
        <dbReference type="Proteomes" id="UP000237968"/>
    </source>
</evidence>
<evidence type="ECO:0000313" key="2">
    <source>
        <dbReference type="EMBL" id="PRQ04328.1"/>
    </source>
</evidence>
<evidence type="ECO:0000256" key="1">
    <source>
        <dbReference type="SAM" id="MobiDB-lite"/>
    </source>
</evidence>
<feature type="compositionally biased region" description="Pro residues" evidence="1">
    <location>
        <begin position="1"/>
        <end position="12"/>
    </location>
</feature>